<dbReference type="InterPro" id="IPR006033">
    <property type="entry name" value="AsnA_fam"/>
</dbReference>
<keyword evidence="2 7" id="KW-0378">Hydrolase</keyword>
<dbReference type="SFLD" id="SFLDS00057">
    <property type="entry name" value="Glutaminase/Asparaginase"/>
    <property type="match status" value="1"/>
</dbReference>
<reference evidence="7 8" key="1">
    <citation type="submission" date="2019-10" db="EMBL/GenBank/DDBJ databases">
        <title>Draft Genome Sequence of Cytophagaceae sp. SJW1-29.</title>
        <authorList>
            <person name="Choi A."/>
        </authorList>
    </citation>
    <scope>NUCLEOTIDE SEQUENCE [LARGE SCALE GENOMIC DNA]</scope>
    <source>
        <strain evidence="7 8">SJW1-29</strain>
    </source>
</reference>
<dbReference type="InterPro" id="IPR027473">
    <property type="entry name" value="L-asparaginase_C"/>
</dbReference>
<dbReference type="InterPro" id="IPR041725">
    <property type="entry name" value="L-asparaginase_I"/>
</dbReference>
<dbReference type="PANTHER" id="PTHR11707">
    <property type="entry name" value="L-ASPARAGINASE"/>
    <property type="match status" value="1"/>
</dbReference>
<feature type="active site" description="O-isoaspartyl threonine intermediate" evidence="3">
    <location>
        <position position="27"/>
    </location>
</feature>
<evidence type="ECO:0000313" key="8">
    <source>
        <dbReference type="Proteomes" id="UP000479293"/>
    </source>
</evidence>
<dbReference type="Pfam" id="PF17763">
    <property type="entry name" value="Asparaginase_C"/>
    <property type="match status" value="1"/>
</dbReference>
<dbReference type="RefSeq" id="WP_152764801.1">
    <property type="nucleotide sequence ID" value="NZ_WHLY01000002.1"/>
</dbReference>
<evidence type="ECO:0000256" key="1">
    <source>
        <dbReference type="ARBA" id="ARBA00012920"/>
    </source>
</evidence>
<dbReference type="PROSITE" id="PS51732">
    <property type="entry name" value="ASN_GLN_ASE_3"/>
    <property type="match status" value="1"/>
</dbReference>
<dbReference type="SMART" id="SM00870">
    <property type="entry name" value="Asparaginase"/>
    <property type="match status" value="1"/>
</dbReference>
<dbReference type="PIRSF" id="PIRSF001220">
    <property type="entry name" value="L-ASNase_gatD"/>
    <property type="match status" value="1"/>
</dbReference>
<proteinExistence type="predicted"/>
<evidence type="ECO:0000256" key="2">
    <source>
        <dbReference type="ARBA" id="ARBA00022801"/>
    </source>
</evidence>
<keyword evidence="8" id="KW-1185">Reference proteome</keyword>
<feature type="domain" description="Asparaginase/glutaminase C-terminal" evidence="6">
    <location>
        <begin position="230"/>
        <end position="345"/>
    </location>
</feature>
<dbReference type="GO" id="GO:0004067">
    <property type="term" value="F:asparaginase activity"/>
    <property type="evidence" value="ECO:0007669"/>
    <property type="project" value="UniProtKB-UniRule"/>
</dbReference>
<comment type="caution">
    <text evidence="7">The sequence shown here is derived from an EMBL/GenBank/DDBJ whole genome shotgun (WGS) entry which is preliminary data.</text>
</comment>
<dbReference type="PANTHER" id="PTHR11707:SF28">
    <property type="entry name" value="60 KDA LYSOPHOSPHOLIPASE"/>
    <property type="match status" value="1"/>
</dbReference>
<dbReference type="InterPro" id="IPR027474">
    <property type="entry name" value="L-asparaginase_N"/>
</dbReference>
<evidence type="ECO:0000313" key="7">
    <source>
        <dbReference type="EMBL" id="MPR36679.1"/>
    </source>
</evidence>
<dbReference type="Gene3D" id="3.40.50.1170">
    <property type="entry name" value="L-asparaginase, N-terminal domain"/>
    <property type="match status" value="1"/>
</dbReference>
<dbReference type="InterPro" id="IPR036152">
    <property type="entry name" value="Asp/glu_Ase-like_sf"/>
</dbReference>
<dbReference type="SUPFAM" id="SSF53774">
    <property type="entry name" value="Glutaminase/Asparaginase"/>
    <property type="match status" value="1"/>
</dbReference>
<dbReference type="AlphaFoldDB" id="A0A7C9BV89"/>
<dbReference type="InterPro" id="IPR037152">
    <property type="entry name" value="L-asparaginase_N_sf"/>
</dbReference>
<dbReference type="EC" id="3.5.1.1" evidence="1"/>
<evidence type="ECO:0000259" key="5">
    <source>
        <dbReference type="Pfam" id="PF00710"/>
    </source>
</evidence>
<dbReference type="CDD" id="cd08963">
    <property type="entry name" value="L-asparaginase_I"/>
    <property type="match status" value="1"/>
</dbReference>
<dbReference type="Gene3D" id="3.40.50.40">
    <property type="match status" value="1"/>
</dbReference>
<evidence type="ECO:0000256" key="3">
    <source>
        <dbReference type="PIRSR" id="PIRSR001220-1"/>
    </source>
</evidence>
<dbReference type="NCBIfam" id="TIGR00519">
    <property type="entry name" value="asnASE_I"/>
    <property type="match status" value="1"/>
</dbReference>
<sequence length="359" mass="39769">MYKTVRINPISPHPPRASVLVIYTGGTLGMVYENKGRQLVPFEFEHLIDRVPEVRRLDIEITFLTLPEPIDSSNMTPELWVTLGQIIFDQYFDYGSFVILHGTDTMAYTASALSFLLEGLNKPVILTGAQLPIGIARSDARENFLTALEIAAATNAQGYPIISEVCIYFNSLLLRGNRSKKKESSDFNAFQSENYPVLANAGVRIEYNFPYLAPYIQENKLFLHTRLFSQVTFLKIFPGITPEVVHSLFNISGLKGVVLETFGAGNAPTAAWFLEEIKQAIQRGLLIFNVSQCDGGRVTQGQYKTSTALAQLGVLSGTDCTAEAAITKMMFVLGQSDDPDLCRNLLVTPLRGEMSSTFE</sequence>
<organism evidence="7 8">
    <name type="scientific">Salmonirosea aquatica</name>
    <dbReference type="NCBI Taxonomy" id="2654236"/>
    <lineage>
        <taxon>Bacteria</taxon>
        <taxon>Pseudomonadati</taxon>
        <taxon>Bacteroidota</taxon>
        <taxon>Cytophagia</taxon>
        <taxon>Cytophagales</taxon>
        <taxon>Spirosomataceae</taxon>
        <taxon>Salmonirosea</taxon>
    </lineage>
</organism>
<feature type="binding site" evidence="4">
    <location>
        <begin position="103"/>
        <end position="104"/>
    </location>
    <ligand>
        <name>substrate</name>
    </ligand>
</feature>
<dbReference type="PRINTS" id="PR00139">
    <property type="entry name" value="ASNGLNASE"/>
</dbReference>
<dbReference type="FunFam" id="3.40.50.40:FF:000001">
    <property type="entry name" value="L-asparaginase 1"/>
    <property type="match status" value="1"/>
</dbReference>
<feature type="binding site" evidence="4">
    <location>
        <position position="72"/>
    </location>
    <ligand>
        <name>substrate</name>
    </ligand>
</feature>
<feature type="domain" description="L-asparaginase N-terminal" evidence="5">
    <location>
        <begin position="19"/>
        <end position="208"/>
    </location>
</feature>
<dbReference type="EMBL" id="WHLY01000002">
    <property type="protein sequence ID" value="MPR36679.1"/>
    <property type="molecule type" value="Genomic_DNA"/>
</dbReference>
<dbReference type="Proteomes" id="UP000479293">
    <property type="component" value="Unassembled WGS sequence"/>
</dbReference>
<evidence type="ECO:0000259" key="6">
    <source>
        <dbReference type="Pfam" id="PF17763"/>
    </source>
</evidence>
<evidence type="ECO:0000256" key="4">
    <source>
        <dbReference type="PIRSR" id="PIRSR001220-2"/>
    </source>
</evidence>
<accession>A0A7C9BV89</accession>
<dbReference type="GO" id="GO:0009066">
    <property type="term" value="P:aspartate family amino acid metabolic process"/>
    <property type="evidence" value="ECO:0007669"/>
    <property type="project" value="UniProtKB-ARBA"/>
</dbReference>
<dbReference type="InterPro" id="IPR006034">
    <property type="entry name" value="Asparaginase/glutaminase-like"/>
</dbReference>
<name>A0A7C9BV89_9BACT</name>
<gene>
    <name evidence="7" type="ORF">GBK04_25900</name>
</gene>
<dbReference type="InterPro" id="IPR040919">
    <property type="entry name" value="Asparaginase_C"/>
</dbReference>
<dbReference type="PIRSF" id="PIRSF500176">
    <property type="entry name" value="L_ASNase"/>
    <property type="match status" value="1"/>
</dbReference>
<protein>
    <recommendedName>
        <fullName evidence="1">asparaginase</fullName>
        <ecNumber evidence="1">3.5.1.1</ecNumber>
    </recommendedName>
</protein>
<dbReference type="Pfam" id="PF00710">
    <property type="entry name" value="Asparaginase"/>
    <property type="match status" value="1"/>
</dbReference>